<name>A0A1L9T7Z7_9EURO</name>
<feature type="transmembrane region" description="Helical" evidence="1">
    <location>
        <begin position="157"/>
        <end position="174"/>
    </location>
</feature>
<evidence type="ECO:0000313" key="4">
    <source>
        <dbReference type="Proteomes" id="UP000184356"/>
    </source>
</evidence>
<protein>
    <recommendedName>
        <fullName evidence="2">DUF6536 domain-containing protein</fullName>
    </recommendedName>
</protein>
<dbReference type="Proteomes" id="UP000184356">
    <property type="component" value="Unassembled WGS sequence"/>
</dbReference>
<dbReference type="STRING" id="1036612.A0A1L9T7Z7"/>
<evidence type="ECO:0000256" key="1">
    <source>
        <dbReference type="SAM" id="Phobius"/>
    </source>
</evidence>
<dbReference type="AlphaFoldDB" id="A0A1L9T7Z7"/>
<dbReference type="RefSeq" id="XP_040699355.1">
    <property type="nucleotide sequence ID" value="XM_040846273.1"/>
</dbReference>
<feature type="transmembrane region" description="Helical" evidence="1">
    <location>
        <begin position="578"/>
        <end position="605"/>
    </location>
</feature>
<proteinExistence type="predicted"/>
<dbReference type="PANTHER" id="PTHR35395:SF1">
    <property type="entry name" value="DUF6536 DOMAIN-CONTAINING PROTEIN"/>
    <property type="match status" value="1"/>
</dbReference>
<dbReference type="PANTHER" id="PTHR35395">
    <property type="entry name" value="DUF6536 DOMAIN-CONTAINING PROTEIN"/>
    <property type="match status" value="1"/>
</dbReference>
<evidence type="ECO:0000313" key="3">
    <source>
        <dbReference type="EMBL" id="OJJ55549.1"/>
    </source>
</evidence>
<keyword evidence="4" id="KW-1185">Reference proteome</keyword>
<feature type="transmembrane region" description="Helical" evidence="1">
    <location>
        <begin position="318"/>
        <end position="340"/>
    </location>
</feature>
<feature type="transmembrane region" description="Helical" evidence="1">
    <location>
        <begin position="540"/>
        <end position="566"/>
    </location>
</feature>
<keyword evidence="1" id="KW-1133">Transmembrane helix</keyword>
<accession>A0A1L9T7Z7</accession>
<feature type="transmembrane region" description="Helical" evidence="1">
    <location>
        <begin position="420"/>
        <end position="442"/>
    </location>
</feature>
<dbReference type="GeneID" id="63762346"/>
<keyword evidence="1" id="KW-0472">Membrane</keyword>
<dbReference type="OrthoDB" id="5429634at2759"/>
<feature type="domain" description="DUF6536" evidence="2">
    <location>
        <begin position="47"/>
        <end position="197"/>
    </location>
</feature>
<dbReference type="VEuPathDB" id="FungiDB:ASPSYDRAFT_413953"/>
<gene>
    <name evidence="3" type="ORF">ASPSYDRAFT_413953</name>
</gene>
<dbReference type="Pfam" id="PF20163">
    <property type="entry name" value="DUF6536"/>
    <property type="match status" value="1"/>
</dbReference>
<feature type="transmembrane region" description="Helical" evidence="1">
    <location>
        <begin position="50"/>
        <end position="74"/>
    </location>
</feature>
<organism evidence="3 4">
    <name type="scientific">Aspergillus sydowii CBS 593.65</name>
    <dbReference type="NCBI Taxonomy" id="1036612"/>
    <lineage>
        <taxon>Eukaryota</taxon>
        <taxon>Fungi</taxon>
        <taxon>Dikarya</taxon>
        <taxon>Ascomycota</taxon>
        <taxon>Pezizomycotina</taxon>
        <taxon>Eurotiomycetes</taxon>
        <taxon>Eurotiomycetidae</taxon>
        <taxon>Eurotiales</taxon>
        <taxon>Aspergillaceae</taxon>
        <taxon>Aspergillus</taxon>
        <taxon>Aspergillus subgen. Nidulantes</taxon>
    </lineage>
</organism>
<sequence>MVWKEKLSIVSHISPRHGHDLLVENGSDKDDVAPGPKTHRRFWFAGWKGTLYLGSATSFAVLILNLVIVSWATFRNSDDRQSVLYRGSCERVKAFSILFHLLINILSTLLLASSNFAMQCLSAPTRNDVDRAHARNEWLQIGTPSIHNLLRISRLRLILWVCLALSSTPLHLFFNSVIYPTVVANAFEVYMGDSTFTSLTLANVSTDSEDVRRLVQMSDQLESLPPSGCIAEFSTDLQSKYSGLVLISDMIRASNESAVHVGSQTVPNSKQTGGGNLWMRSGRSGDYYDISPSQWIVDGYKVNNCLAERAPGYCTIQYSLPLAAVVIVANLAKAILICLASIMLGGSPLLTVGDAVASFLRSPDNATSGNCLVTGRKIALHRQGRLLAQWRSLFKECAEGLQKYTERPRRRMVSVSRTRWVSFYLAYIVLVGVCLVLLRFGLNGTTKEDGIWTSGLGGINPGTIIAGKHWPTELIPNILVANAAQLIFSVLYFMSNSILTNTALAVEWSAFSLSWKGLRVSTPPQGYQRRTHFLTLPYRYIVPLICTSALLHWLISQSIFLVRVFSYSTSRGGDPVPAIIALGYSPLSMLVTLGVSTILPAGLIWMGCRRLRSGMPVAGSCSVAIAAACHPHLTKDDDVLDIGCQLVRWGVQPYQRGDVPHCTFSDLSVREPFDDARYQ</sequence>
<keyword evidence="1" id="KW-0812">Transmembrane</keyword>
<dbReference type="EMBL" id="KV878592">
    <property type="protein sequence ID" value="OJJ55549.1"/>
    <property type="molecule type" value="Genomic_DNA"/>
</dbReference>
<dbReference type="InterPro" id="IPR046623">
    <property type="entry name" value="DUF6536"/>
</dbReference>
<feature type="transmembrane region" description="Helical" evidence="1">
    <location>
        <begin position="94"/>
        <end position="112"/>
    </location>
</feature>
<evidence type="ECO:0000259" key="2">
    <source>
        <dbReference type="Pfam" id="PF20163"/>
    </source>
</evidence>
<reference evidence="4" key="1">
    <citation type="journal article" date="2017" name="Genome Biol.">
        <title>Comparative genomics reveals high biological diversity and specific adaptations in the industrially and medically important fungal genus Aspergillus.</title>
        <authorList>
            <person name="de Vries R.P."/>
            <person name="Riley R."/>
            <person name="Wiebenga A."/>
            <person name="Aguilar-Osorio G."/>
            <person name="Amillis S."/>
            <person name="Uchima C.A."/>
            <person name="Anderluh G."/>
            <person name="Asadollahi M."/>
            <person name="Askin M."/>
            <person name="Barry K."/>
            <person name="Battaglia E."/>
            <person name="Bayram O."/>
            <person name="Benocci T."/>
            <person name="Braus-Stromeyer S.A."/>
            <person name="Caldana C."/>
            <person name="Canovas D."/>
            <person name="Cerqueira G.C."/>
            <person name="Chen F."/>
            <person name="Chen W."/>
            <person name="Choi C."/>
            <person name="Clum A."/>
            <person name="Dos Santos R.A."/>
            <person name="Damasio A.R."/>
            <person name="Diallinas G."/>
            <person name="Emri T."/>
            <person name="Fekete E."/>
            <person name="Flipphi M."/>
            <person name="Freyberg S."/>
            <person name="Gallo A."/>
            <person name="Gournas C."/>
            <person name="Habgood R."/>
            <person name="Hainaut M."/>
            <person name="Harispe M.L."/>
            <person name="Henrissat B."/>
            <person name="Hilden K.S."/>
            <person name="Hope R."/>
            <person name="Hossain A."/>
            <person name="Karabika E."/>
            <person name="Karaffa L."/>
            <person name="Karanyi Z."/>
            <person name="Krasevec N."/>
            <person name="Kuo A."/>
            <person name="Kusch H."/>
            <person name="LaButti K."/>
            <person name="Lagendijk E.L."/>
            <person name="Lapidus A."/>
            <person name="Levasseur A."/>
            <person name="Lindquist E."/>
            <person name="Lipzen A."/>
            <person name="Logrieco A.F."/>
            <person name="MacCabe A."/>
            <person name="Maekelae M.R."/>
            <person name="Malavazi I."/>
            <person name="Melin P."/>
            <person name="Meyer V."/>
            <person name="Mielnichuk N."/>
            <person name="Miskei M."/>
            <person name="Molnar A.P."/>
            <person name="Mule G."/>
            <person name="Ngan C.Y."/>
            <person name="Orejas M."/>
            <person name="Orosz E."/>
            <person name="Ouedraogo J.P."/>
            <person name="Overkamp K.M."/>
            <person name="Park H.-S."/>
            <person name="Perrone G."/>
            <person name="Piumi F."/>
            <person name="Punt P.J."/>
            <person name="Ram A.F."/>
            <person name="Ramon A."/>
            <person name="Rauscher S."/>
            <person name="Record E."/>
            <person name="Riano-Pachon D.M."/>
            <person name="Robert V."/>
            <person name="Roehrig J."/>
            <person name="Ruller R."/>
            <person name="Salamov A."/>
            <person name="Salih N.S."/>
            <person name="Samson R.A."/>
            <person name="Sandor E."/>
            <person name="Sanguinetti M."/>
            <person name="Schuetze T."/>
            <person name="Sepcic K."/>
            <person name="Shelest E."/>
            <person name="Sherlock G."/>
            <person name="Sophianopoulou V."/>
            <person name="Squina F.M."/>
            <person name="Sun H."/>
            <person name="Susca A."/>
            <person name="Todd R.B."/>
            <person name="Tsang A."/>
            <person name="Unkles S.E."/>
            <person name="van de Wiele N."/>
            <person name="van Rossen-Uffink D."/>
            <person name="Oliveira J.V."/>
            <person name="Vesth T.C."/>
            <person name="Visser J."/>
            <person name="Yu J.-H."/>
            <person name="Zhou M."/>
            <person name="Andersen M.R."/>
            <person name="Archer D.B."/>
            <person name="Baker S.E."/>
            <person name="Benoit I."/>
            <person name="Brakhage A.A."/>
            <person name="Braus G.H."/>
            <person name="Fischer R."/>
            <person name="Frisvad J.C."/>
            <person name="Goldman G.H."/>
            <person name="Houbraken J."/>
            <person name="Oakley B."/>
            <person name="Pocsi I."/>
            <person name="Scazzocchio C."/>
            <person name="Seiboth B."/>
            <person name="vanKuyk P.A."/>
            <person name="Wortman J."/>
            <person name="Dyer P.S."/>
            <person name="Grigoriev I.V."/>
        </authorList>
    </citation>
    <scope>NUCLEOTIDE SEQUENCE [LARGE SCALE GENOMIC DNA]</scope>
    <source>
        <strain evidence="4">CBS 593.65</strain>
    </source>
</reference>